<evidence type="ECO:0000256" key="1">
    <source>
        <dbReference type="SAM" id="MobiDB-lite"/>
    </source>
</evidence>
<dbReference type="GO" id="GO:0036503">
    <property type="term" value="P:ERAD pathway"/>
    <property type="evidence" value="ECO:0007669"/>
    <property type="project" value="TreeGrafter"/>
</dbReference>
<dbReference type="Proteomes" id="UP001497623">
    <property type="component" value="Unassembled WGS sequence"/>
</dbReference>
<feature type="region of interest" description="Disordered" evidence="1">
    <location>
        <begin position="866"/>
        <end position="889"/>
    </location>
</feature>
<feature type="compositionally biased region" description="Low complexity" evidence="1">
    <location>
        <begin position="264"/>
        <end position="276"/>
    </location>
</feature>
<gene>
    <name evidence="2" type="ORF">MNOR_LOCUS5905</name>
</gene>
<sequence>MVDLRRPPPRQLRARPIIIQQPALVQAQINVTTSAEPARVVMTGPAGARQTLSSNSSTNTATATATRSETTNSSSGSTTGTPTAPAPSAAAAAASAAAARAAAAAASAAAAAATSSSSTPQTTSTSSTTSSSNRNGWAGRSMASQMFNLGQSMGGFPMDGGDLVFMEVGPQGITIDSISAEGGPQGGGGAPTPELIRNLVSSITNQLGVRLSQSPATSSESSNSTTSTSSTVTSSTATSSAAASSDTSGPQRAPRVRDSQAAGNSGTNTTNVTQTRPTHRPHVHVTPLSVPGMGMNQFDPFLPCQSHHIRPASTRRRHQPQSQAQSSESPSRANRRSPTSRESPANEIHVEVGGPQLGMSPSADPNNPLSLFANIMSQAFTGQQQGQQPPSSQSSSDGDSNVPQQQITDQMFAQLVQGVMSQVSGSMGPEGTPISTGQPQPSLHDFLQPFAGEMFNNEADEDSLFYQLFYTISQTLSMVDLVQLAFGRATTVNQLREPLQEFVRQRALQGNEPTQENMERAIDNVIADLHTHLTSAAASVGVHEGIDYVNTINNFLRHRLHDIFNLVLTHSDVETFGPTLVELVRRALGEFIALSLHCFTDGAQGLERVIQDRVRSIMGGVSPAIQAWSINTSLVQLRSMMAMMTITDDHIRRYVVSPEEGLRMEEERRRRQRIPLNTAQTSQLPSQHQTPLVEAMDVDDVSAVEEVVMTSEAVPEEETVSPVTATASATTTTAAEGATTGSSVEEEEPLPDDPPVTVNMGSQSWHSNVPQEWIPVITRDIERQRRGVPETNLSDAYLCGMPLKRRKIASQHKPHGSVQNVVQDTLRESMRSAGINRAVAESVSGEAASQLSESFTTHVREDLKEKLKNDKDFRPERFPKSEENIRKSK</sequence>
<organism evidence="2 3">
    <name type="scientific">Meganyctiphanes norvegica</name>
    <name type="common">Northern krill</name>
    <name type="synonym">Thysanopoda norvegica</name>
    <dbReference type="NCBI Taxonomy" id="48144"/>
    <lineage>
        <taxon>Eukaryota</taxon>
        <taxon>Metazoa</taxon>
        <taxon>Ecdysozoa</taxon>
        <taxon>Arthropoda</taxon>
        <taxon>Crustacea</taxon>
        <taxon>Multicrustacea</taxon>
        <taxon>Malacostraca</taxon>
        <taxon>Eumalacostraca</taxon>
        <taxon>Eucarida</taxon>
        <taxon>Euphausiacea</taxon>
        <taxon>Euphausiidae</taxon>
        <taxon>Meganyctiphanes</taxon>
    </lineage>
</organism>
<dbReference type="GO" id="GO:0031593">
    <property type="term" value="F:polyubiquitin modification-dependent protein binding"/>
    <property type="evidence" value="ECO:0007669"/>
    <property type="project" value="TreeGrafter"/>
</dbReference>
<dbReference type="EMBL" id="CAXKWB010002342">
    <property type="protein sequence ID" value="CAL4066658.1"/>
    <property type="molecule type" value="Genomic_DNA"/>
</dbReference>
<reference evidence="2 3" key="1">
    <citation type="submission" date="2024-05" db="EMBL/GenBank/DDBJ databases">
        <authorList>
            <person name="Wallberg A."/>
        </authorList>
    </citation>
    <scope>NUCLEOTIDE SEQUENCE [LARGE SCALE GENOMIC DNA]</scope>
</reference>
<feature type="compositionally biased region" description="Low complexity" evidence="1">
    <location>
        <begin position="212"/>
        <end position="248"/>
    </location>
</feature>
<proteinExistence type="predicted"/>
<feature type="compositionally biased region" description="Polar residues" evidence="1">
    <location>
        <begin position="675"/>
        <end position="690"/>
    </location>
</feature>
<feature type="compositionally biased region" description="Low complexity" evidence="1">
    <location>
        <begin position="320"/>
        <end position="331"/>
    </location>
</feature>
<feature type="compositionally biased region" description="Polar residues" evidence="1">
    <location>
        <begin position="363"/>
        <end position="381"/>
    </location>
</feature>
<dbReference type="GO" id="GO:0071818">
    <property type="term" value="C:BAT3 complex"/>
    <property type="evidence" value="ECO:0007669"/>
    <property type="project" value="TreeGrafter"/>
</dbReference>
<feature type="region of interest" description="Disordered" evidence="1">
    <location>
        <begin position="175"/>
        <end position="194"/>
    </location>
</feature>
<evidence type="ECO:0000313" key="3">
    <source>
        <dbReference type="Proteomes" id="UP001497623"/>
    </source>
</evidence>
<dbReference type="PANTHER" id="PTHR15204">
    <property type="entry name" value="LARGE PROLINE-RICH PROTEIN BAG6"/>
    <property type="match status" value="1"/>
</dbReference>
<dbReference type="GO" id="GO:0051787">
    <property type="term" value="F:misfolded protein binding"/>
    <property type="evidence" value="ECO:0007669"/>
    <property type="project" value="TreeGrafter"/>
</dbReference>
<feature type="compositionally biased region" description="Low complexity" evidence="1">
    <location>
        <begin position="720"/>
        <end position="743"/>
    </location>
</feature>
<evidence type="ECO:0000313" key="2">
    <source>
        <dbReference type="EMBL" id="CAL4066658.1"/>
    </source>
</evidence>
<protein>
    <recommendedName>
        <fullName evidence="4">Large proline-rich protein BAG6</fullName>
    </recommendedName>
</protein>
<feature type="region of interest" description="Disordered" evidence="1">
    <location>
        <begin position="710"/>
        <end position="755"/>
    </location>
</feature>
<evidence type="ECO:0008006" key="4">
    <source>
        <dbReference type="Google" id="ProtNLM"/>
    </source>
</evidence>
<accession>A0AAV2Q130</accession>
<dbReference type="PANTHER" id="PTHR15204:SF0">
    <property type="entry name" value="LARGE PROLINE-RICH PROTEIN BAG6"/>
    <property type="match status" value="1"/>
</dbReference>
<feature type="region of interest" description="Disordered" evidence="1">
    <location>
        <begin position="662"/>
        <end position="692"/>
    </location>
</feature>
<feature type="region of interest" description="Disordered" evidence="1">
    <location>
        <begin position="210"/>
        <end position="291"/>
    </location>
</feature>
<feature type="compositionally biased region" description="Low complexity" evidence="1">
    <location>
        <begin position="51"/>
        <end position="86"/>
    </location>
</feature>
<comment type="caution">
    <text evidence="2">The sequence shown here is derived from an EMBL/GenBank/DDBJ whole genome shotgun (WGS) entry which is preliminary data.</text>
</comment>
<feature type="compositionally biased region" description="Low complexity" evidence="1">
    <location>
        <begin position="112"/>
        <end position="132"/>
    </location>
</feature>
<keyword evidence="3" id="KW-1185">Reference proteome</keyword>
<feature type="compositionally biased region" description="Low complexity" evidence="1">
    <location>
        <begin position="382"/>
        <end position="400"/>
    </location>
</feature>
<dbReference type="AlphaFoldDB" id="A0AAV2Q130"/>
<feature type="region of interest" description="Disordered" evidence="1">
    <location>
        <begin position="112"/>
        <end position="138"/>
    </location>
</feature>
<name>A0AAV2Q130_MEGNR</name>
<feature type="region of interest" description="Disordered" evidence="1">
    <location>
        <begin position="311"/>
        <end position="403"/>
    </location>
</feature>
<feature type="region of interest" description="Disordered" evidence="1">
    <location>
        <begin position="45"/>
        <end position="86"/>
    </location>
</feature>